<keyword evidence="2 4" id="KW-0697">Rotamase</keyword>
<dbReference type="GO" id="GO:0003755">
    <property type="term" value="F:peptidyl-prolyl cis-trans isomerase activity"/>
    <property type="evidence" value="ECO:0007669"/>
    <property type="project" value="UniProtKB-UniRule"/>
</dbReference>
<dbReference type="PROSITE" id="PS50072">
    <property type="entry name" value="CSA_PPIASE_2"/>
    <property type="match status" value="1"/>
</dbReference>
<dbReference type="Gene3D" id="2.40.100.10">
    <property type="entry name" value="Cyclophilin-like"/>
    <property type="match status" value="1"/>
</dbReference>
<keyword evidence="5" id="KW-0472">Membrane</keyword>
<dbReference type="KEGG" id="pseo:OM33_19270"/>
<dbReference type="EMBL" id="CP009889">
    <property type="protein sequence ID" value="AIY67201.1"/>
    <property type="molecule type" value="Genomic_DNA"/>
</dbReference>
<dbReference type="AlphaFoldDB" id="A0A0A7EMB3"/>
<dbReference type="PROSITE" id="PS00170">
    <property type="entry name" value="CSA_PPIASE_1"/>
    <property type="match status" value="1"/>
</dbReference>
<protein>
    <recommendedName>
        <fullName evidence="4">Peptidyl-prolyl cis-trans isomerase</fullName>
        <shortName evidence="4">PPIase</shortName>
        <ecNumber evidence="4">5.2.1.8</ecNumber>
    </recommendedName>
</protein>
<dbReference type="Proteomes" id="UP000030341">
    <property type="component" value="Chromosome 2"/>
</dbReference>
<keyword evidence="4" id="KW-0732">Signal</keyword>
<comment type="catalytic activity">
    <reaction evidence="4">
        <text>[protein]-peptidylproline (omega=180) = [protein]-peptidylproline (omega=0)</text>
        <dbReference type="Rhea" id="RHEA:16237"/>
        <dbReference type="Rhea" id="RHEA-COMP:10747"/>
        <dbReference type="Rhea" id="RHEA-COMP:10748"/>
        <dbReference type="ChEBI" id="CHEBI:83833"/>
        <dbReference type="ChEBI" id="CHEBI:83834"/>
        <dbReference type="EC" id="5.2.1.8"/>
    </reaction>
</comment>
<dbReference type="RefSeq" id="WP_040135998.1">
    <property type="nucleotide sequence ID" value="NZ_CP009889.1"/>
</dbReference>
<dbReference type="Pfam" id="PF00160">
    <property type="entry name" value="Pro_isomerase"/>
    <property type="match status" value="1"/>
</dbReference>
<evidence type="ECO:0000313" key="8">
    <source>
        <dbReference type="Proteomes" id="UP000030341"/>
    </source>
</evidence>
<comment type="similarity">
    <text evidence="1 4">Belongs to the cyclophilin-type PPIase family.</text>
</comment>
<dbReference type="SUPFAM" id="SSF50891">
    <property type="entry name" value="Cyclophilin-like"/>
    <property type="match status" value="1"/>
</dbReference>
<evidence type="ECO:0000256" key="5">
    <source>
        <dbReference type="SAM" id="Phobius"/>
    </source>
</evidence>
<dbReference type="InterPro" id="IPR029000">
    <property type="entry name" value="Cyclophilin-like_dom_sf"/>
</dbReference>
<evidence type="ECO:0000259" key="6">
    <source>
        <dbReference type="PROSITE" id="PS50072"/>
    </source>
</evidence>
<evidence type="ECO:0000256" key="3">
    <source>
        <dbReference type="ARBA" id="ARBA00023235"/>
    </source>
</evidence>
<evidence type="ECO:0000256" key="1">
    <source>
        <dbReference type="ARBA" id="ARBA00007365"/>
    </source>
</evidence>
<keyword evidence="8" id="KW-1185">Reference proteome</keyword>
<evidence type="ECO:0000313" key="7">
    <source>
        <dbReference type="EMBL" id="AIY67201.1"/>
    </source>
</evidence>
<proteinExistence type="inferred from homology"/>
<gene>
    <name evidence="7" type="ORF">OM33_19270</name>
</gene>
<feature type="domain" description="PPIase cyclophilin-type" evidence="6">
    <location>
        <begin position="19"/>
        <end position="181"/>
    </location>
</feature>
<feature type="chain" id="PRO_5002039271" description="Peptidyl-prolyl cis-trans isomerase" evidence="4">
    <location>
        <begin position="21"/>
        <end position="253"/>
    </location>
</feature>
<feature type="transmembrane region" description="Helical" evidence="5">
    <location>
        <begin position="229"/>
        <end position="246"/>
    </location>
</feature>
<dbReference type="PANTHER" id="PTHR45625:SF4">
    <property type="entry name" value="PEPTIDYLPROLYL ISOMERASE DOMAIN AND WD REPEAT-CONTAINING PROTEIN 1"/>
    <property type="match status" value="1"/>
</dbReference>
<dbReference type="PRINTS" id="PR00153">
    <property type="entry name" value="CSAPPISMRASE"/>
</dbReference>
<keyword evidence="5" id="KW-0812">Transmembrane</keyword>
<keyword evidence="5" id="KW-1133">Transmembrane helix</keyword>
<evidence type="ECO:0000256" key="2">
    <source>
        <dbReference type="ARBA" id="ARBA00023110"/>
    </source>
</evidence>
<evidence type="ECO:0000256" key="4">
    <source>
        <dbReference type="RuleBase" id="RU363019"/>
    </source>
</evidence>
<comment type="function">
    <text evidence="4">PPIases accelerate the folding of proteins. It catalyzes the cis-trans isomerization of proline imidic peptide bonds in oligopeptides.</text>
</comment>
<dbReference type="PANTHER" id="PTHR45625">
    <property type="entry name" value="PEPTIDYL-PROLYL CIS-TRANS ISOMERASE-RELATED"/>
    <property type="match status" value="1"/>
</dbReference>
<dbReference type="EC" id="5.2.1.8" evidence="4"/>
<sequence>MNKLKMALLAAGLSVGSAHATIVEVQTTQGNFQINLFDETTPKTVENFLTYVNNEDYNGVVFHRLVTDFVLQGGGYTYDGATFEAIENYGSVINEPVYSNVRGTIAMAKLPYQPNSATNQWFINLSDNSGDLDLQNGGFTVFGQVIGNGMEVVDKMSEFACNEYPLVDTTDEQCADLKSGNLTLDSQKLITIDHVAIIDSNSNTASGLSPKENTLIKEPVQPPLISTDSGGSFGALLSLLAGLMVFRRKTTAK</sequence>
<dbReference type="GO" id="GO:0006457">
    <property type="term" value="P:protein folding"/>
    <property type="evidence" value="ECO:0007669"/>
    <property type="project" value="InterPro"/>
</dbReference>
<organism evidence="7 8">
    <name type="scientific">Pseudoalteromonas piratica</name>
    <dbReference type="NCBI Taxonomy" id="1348114"/>
    <lineage>
        <taxon>Bacteria</taxon>
        <taxon>Pseudomonadati</taxon>
        <taxon>Pseudomonadota</taxon>
        <taxon>Gammaproteobacteria</taxon>
        <taxon>Alteromonadales</taxon>
        <taxon>Pseudoalteromonadaceae</taxon>
        <taxon>Pseudoalteromonas</taxon>
    </lineage>
</organism>
<name>A0A0A7EMB3_9GAMM</name>
<dbReference type="InterPro" id="IPR020892">
    <property type="entry name" value="Cyclophilin-type_PPIase_CS"/>
</dbReference>
<dbReference type="InterPro" id="IPR044666">
    <property type="entry name" value="Cyclophilin_A-like"/>
</dbReference>
<dbReference type="HOGENOM" id="CLU_1077165_0_0_6"/>
<dbReference type="OrthoDB" id="9807797at2"/>
<keyword evidence="3 4" id="KW-0413">Isomerase</keyword>
<reference evidence="7 8" key="1">
    <citation type="submission" date="2014-11" db="EMBL/GenBank/DDBJ databases">
        <title>Complete Genome Sequence of Pseudoalteromonas sp. Strain OCN003 Isolated from Kaneohe Bay, Oahu, Hawaii.</title>
        <authorList>
            <person name="Beurmann S."/>
            <person name="Videau P."/>
            <person name="Ushijima B."/>
            <person name="Smith A.M."/>
            <person name="Aeby G.S."/>
            <person name="Callahan S.M."/>
            <person name="Belcaid M."/>
        </authorList>
    </citation>
    <scope>NUCLEOTIDE SEQUENCE [LARGE SCALE GENOMIC DNA]</scope>
    <source>
        <strain evidence="7 8">OCN003</strain>
    </source>
</reference>
<dbReference type="STRING" id="1348114.OM33_19270"/>
<feature type="signal peptide" evidence="4">
    <location>
        <begin position="1"/>
        <end position="20"/>
    </location>
</feature>
<dbReference type="eggNOG" id="COG0652">
    <property type="taxonomic scope" value="Bacteria"/>
</dbReference>
<accession>A0A0A7EMB3</accession>
<dbReference type="InterPro" id="IPR002130">
    <property type="entry name" value="Cyclophilin-type_PPIase_dom"/>
</dbReference>